<feature type="domain" description="DUF5611" evidence="2">
    <location>
        <begin position="1"/>
        <end position="118"/>
    </location>
</feature>
<comment type="caution">
    <text evidence="3">The sequence shown here is derived from an EMBL/GenBank/DDBJ whole genome shotgun (WGS) entry which is preliminary data.</text>
</comment>
<name>A0ABD5WRJ1_9EURY</name>
<proteinExistence type="predicted"/>
<keyword evidence="4" id="KW-1185">Reference proteome</keyword>
<dbReference type="Gene3D" id="3.30.310.190">
    <property type="match status" value="1"/>
</dbReference>
<dbReference type="AlphaFoldDB" id="A0ABD5WRJ1"/>
<dbReference type="Proteomes" id="UP001596407">
    <property type="component" value="Unassembled WGS sequence"/>
</dbReference>
<dbReference type="Pfam" id="PF18446">
    <property type="entry name" value="DUF5611"/>
    <property type="match status" value="1"/>
</dbReference>
<evidence type="ECO:0000259" key="2">
    <source>
        <dbReference type="Pfam" id="PF18446"/>
    </source>
</evidence>
<sequence length="131" mass="14778">MKEYKMRRGEHLDDRIPDMKAKVEEYFGEVTGTEEHNGHELYVVEDPDNPVFDRILAGAAEYSGKKDKLAVHFEERDAEEVIAEGHADAAADAVDKKNDFLLEATGRDAKARRDSMKRQVEDDAEKPDGVS</sequence>
<organism evidence="3 4">
    <name type="scientific">Halorussus caseinilyticus</name>
    <dbReference type="NCBI Taxonomy" id="3034025"/>
    <lineage>
        <taxon>Archaea</taxon>
        <taxon>Methanobacteriati</taxon>
        <taxon>Methanobacteriota</taxon>
        <taxon>Stenosarchaea group</taxon>
        <taxon>Halobacteria</taxon>
        <taxon>Halobacteriales</taxon>
        <taxon>Haladaptataceae</taxon>
        <taxon>Halorussus</taxon>
    </lineage>
</organism>
<protein>
    <submittedName>
        <fullName evidence="3">DUF5611 family protein</fullName>
    </submittedName>
</protein>
<feature type="region of interest" description="Disordered" evidence="1">
    <location>
        <begin position="104"/>
        <end position="131"/>
    </location>
</feature>
<evidence type="ECO:0000313" key="3">
    <source>
        <dbReference type="EMBL" id="MFC7081465.1"/>
    </source>
</evidence>
<dbReference type="InterPro" id="IPR040713">
    <property type="entry name" value="DUF5611"/>
</dbReference>
<dbReference type="GeneID" id="79301783"/>
<accession>A0ABD5WRJ1</accession>
<dbReference type="RefSeq" id="WP_276280618.1">
    <property type="nucleotide sequence ID" value="NZ_CP119809.1"/>
</dbReference>
<dbReference type="EMBL" id="JBHSZH010000005">
    <property type="protein sequence ID" value="MFC7081465.1"/>
    <property type="molecule type" value="Genomic_DNA"/>
</dbReference>
<gene>
    <name evidence="3" type="ORF">ACFQJ6_16445</name>
</gene>
<evidence type="ECO:0000256" key="1">
    <source>
        <dbReference type="SAM" id="MobiDB-lite"/>
    </source>
</evidence>
<reference evidence="3 4" key="1">
    <citation type="journal article" date="2019" name="Int. J. Syst. Evol. Microbiol.">
        <title>The Global Catalogue of Microorganisms (GCM) 10K type strain sequencing project: providing services to taxonomists for standard genome sequencing and annotation.</title>
        <authorList>
            <consortium name="The Broad Institute Genomics Platform"/>
            <consortium name="The Broad Institute Genome Sequencing Center for Infectious Disease"/>
            <person name="Wu L."/>
            <person name="Ma J."/>
        </authorList>
    </citation>
    <scope>NUCLEOTIDE SEQUENCE [LARGE SCALE GENOMIC DNA]</scope>
    <source>
        <strain evidence="3 4">DT72</strain>
    </source>
</reference>
<evidence type="ECO:0000313" key="4">
    <source>
        <dbReference type="Proteomes" id="UP001596407"/>
    </source>
</evidence>